<protein>
    <submittedName>
        <fullName evidence="1">Uncharacterized protein</fullName>
    </submittedName>
</protein>
<evidence type="ECO:0000313" key="1">
    <source>
        <dbReference type="EMBL" id="TWT89594.1"/>
    </source>
</evidence>
<sequence>MVRCRTSARIIRCHWNACDGPASAFDFGHIVGGTESGLDLLSGPSMRYNPSVAFWW</sequence>
<accession>A0A5C5ZQ28</accession>
<organism evidence="1 2">
    <name type="scientific">Stieleria varia</name>
    <dbReference type="NCBI Taxonomy" id="2528005"/>
    <lineage>
        <taxon>Bacteria</taxon>
        <taxon>Pseudomonadati</taxon>
        <taxon>Planctomycetota</taxon>
        <taxon>Planctomycetia</taxon>
        <taxon>Pirellulales</taxon>
        <taxon>Pirellulaceae</taxon>
        <taxon>Stieleria</taxon>
    </lineage>
</organism>
<gene>
    <name evidence="1" type="ORF">Pla52n_67210</name>
</gene>
<dbReference type="EMBL" id="SJPN01000020">
    <property type="protein sequence ID" value="TWT89594.1"/>
    <property type="molecule type" value="Genomic_DNA"/>
</dbReference>
<dbReference type="Proteomes" id="UP000320176">
    <property type="component" value="Unassembled WGS sequence"/>
</dbReference>
<comment type="caution">
    <text evidence="1">The sequence shown here is derived from an EMBL/GenBank/DDBJ whole genome shotgun (WGS) entry which is preliminary data.</text>
</comment>
<dbReference type="RefSeq" id="WP_197455136.1">
    <property type="nucleotide sequence ID" value="NZ_CP151726.1"/>
</dbReference>
<keyword evidence="2" id="KW-1185">Reference proteome</keyword>
<name>A0A5C5ZQ28_9BACT</name>
<reference evidence="1 2" key="1">
    <citation type="submission" date="2019-02" db="EMBL/GenBank/DDBJ databases">
        <title>Deep-cultivation of Planctomycetes and their phenomic and genomic characterization uncovers novel biology.</title>
        <authorList>
            <person name="Wiegand S."/>
            <person name="Jogler M."/>
            <person name="Boedeker C."/>
            <person name="Pinto D."/>
            <person name="Vollmers J."/>
            <person name="Rivas-Marin E."/>
            <person name="Kohn T."/>
            <person name="Peeters S.H."/>
            <person name="Heuer A."/>
            <person name="Rast P."/>
            <person name="Oberbeckmann S."/>
            <person name="Bunk B."/>
            <person name="Jeske O."/>
            <person name="Meyerdierks A."/>
            <person name="Storesund J.E."/>
            <person name="Kallscheuer N."/>
            <person name="Luecker S."/>
            <person name="Lage O.M."/>
            <person name="Pohl T."/>
            <person name="Merkel B.J."/>
            <person name="Hornburger P."/>
            <person name="Mueller R.-W."/>
            <person name="Bruemmer F."/>
            <person name="Labrenz M."/>
            <person name="Spormann A.M."/>
            <person name="Op Den Camp H."/>
            <person name="Overmann J."/>
            <person name="Amann R."/>
            <person name="Jetten M.S.M."/>
            <person name="Mascher T."/>
            <person name="Medema M.H."/>
            <person name="Devos D.P."/>
            <person name="Kaster A.-K."/>
            <person name="Ovreas L."/>
            <person name="Rohde M."/>
            <person name="Galperin M.Y."/>
            <person name="Jogler C."/>
        </authorList>
    </citation>
    <scope>NUCLEOTIDE SEQUENCE [LARGE SCALE GENOMIC DNA]</scope>
    <source>
        <strain evidence="1 2">Pla52n</strain>
    </source>
</reference>
<proteinExistence type="predicted"/>
<dbReference type="AlphaFoldDB" id="A0A5C5ZQ28"/>
<evidence type="ECO:0000313" key="2">
    <source>
        <dbReference type="Proteomes" id="UP000320176"/>
    </source>
</evidence>